<keyword evidence="4" id="KW-0012">Acyltransferase</keyword>
<keyword evidence="2" id="KW-0677">Repeat</keyword>
<sequence>MKKLKKWWKRYRLFLQKLRFQCMRDGEVRAGYLRKHEILAEIGTNVYYYSRIMPADPKLVKIHNNVSIATNVRFVNHDRIDIVLSGIFNKKYGKQYGCIEVMDNVFIGADTVILPGVKIGPNAIVGAGSIVTKDVPPGTIVGGNPARKIGDFAELIEKRKKPVKPPSGEKKLWEQFEKKHKG</sequence>
<dbReference type="PROSITE" id="PS00101">
    <property type="entry name" value="HEXAPEP_TRANSFERASES"/>
    <property type="match status" value="1"/>
</dbReference>
<dbReference type="InterPro" id="IPR001451">
    <property type="entry name" value="Hexapep"/>
</dbReference>
<comment type="caution">
    <text evidence="4">The sequence shown here is derived from an EMBL/GenBank/DDBJ whole genome shotgun (WGS) entry which is preliminary data.</text>
</comment>
<dbReference type="Gene3D" id="2.160.10.10">
    <property type="entry name" value="Hexapeptide repeat proteins"/>
    <property type="match status" value="1"/>
</dbReference>
<evidence type="ECO:0000256" key="2">
    <source>
        <dbReference type="ARBA" id="ARBA00022737"/>
    </source>
</evidence>
<dbReference type="Proteomes" id="UP000824024">
    <property type="component" value="Unassembled WGS sequence"/>
</dbReference>
<proteinExistence type="predicted"/>
<evidence type="ECO:0000256" key="1">
    <source>
        <dbReference type="ARBA" id="ARBA00022679"/>
    </source>
</evidence>
<name>A0A9D2D2Q3_9FIRM</name>
<dbReference type="InterPro" id="IPR011004">
    <property type="entry name" value="Trimer_LpxA-like_sf"/>
</dbReference>
<dbReference type="EMBL" id="DXCH01000162">
    <property type="protein sequence ID" value="HIZ07424.1"/>
    <property type="molecule type" value="Genomic_DNA"/>
</dbReference>
<dbReference type="InterPro" id="IPR050179">
    <property type="entry name" value="Trans_hexapeptide_repeat"/>
</dbReference>
<evidence type="ECO:0000313" key="4">
    <source>
        <dbReference type="EMBL" id="HIZ07424.1"/>
    </source>
</evidence>
<protein>
    <submittedName>
        <fullName evidence="4">Acyltransferase</fullName>
    </submittedName>
</protein>
<evidence type="ECO:0000313" key="5">
    <source>
        <dbReference type="Proteomes" id="UP000824024"/>
    </source>
</evidence>
<evidence type="ECO:0000256" key="3">
    <source>
        <dbReference type="SAM" id="MobiDB-lite"/>
    </source>
</evidence>
<feature type="compositionally biased region" description="Basic and acidic residues" evidence="3">
    <location>
        <begin position="167"/>
        <end position="182"/>
    </location>
</feature>
<dbReference type="Pfam" id="PF00132">
    <property type="entry name" value="Hexapep"/>
    <property type="match status" value="1"/>
</dbReference>
<dbReference type="CDD" id="cd04647">
    <property type="entry name" value="LbH_MAT_like"/>
    <property type="match status" value="1"/>
</dbReference>
<reference evidence="4" key="2">
    <citation type="submission" date="2021-04" db="EMBL/GenBank/DDBJ databases">
        <authorList>
            <person name="Gilroy R."/>
        </authorList>
    </citation>
    <scope>NUCLEOTIDE SEQUENCE</scope>
    <source>
        <strain evidence="4">CHK192-9172</strain>
    </source>
</reference>
<reference evidence="4" key="1">
    <citation type="journal article" date="2021" name="PeerJ">
        <title>Extensive microbial diversity within the chicken gut microbiome revealed by metagenomics and culture.</title>
        <authorList>
            <person name="Gilroy R."/>
            <person name="Ravi A."/>
            <person name="Getino M."/>
            <person name="Pursley I."/>
            <person name="Horton D.L."/>
            <person name="Alikhan N.F."/>
            <person name="Baker D."/>
            <person name="Gharbi K."/>
            <person name="Hall N."/>
            <person name="Watson M."/>
            <person name="Adriaenssens E.M."/>
            <person name="Foster-Nyarko E."/>
            <person name="Jarju S."/>
            <person name="Secka A."/>
            <person name="Antonio M."/>
            <person name="Oren A."/>
            <person name="Chaudhuri R.R."/>
            <person name="La Ragione R."/>
            <person name="Hildebrand F."/>
            <person name="Pallen M.J."/>
        </authorList>
    </citation>
    <scope>NUCLEOTIDE SEQUENCE</scope>
    <source>
        <strain evidence="4">CHK192-9172</strain>
    </source>
</reference>
<dbReference type="GO" id="GO:0016746">
    <property type="term" value="F:acyltransferase activity"/>
    <property type="evidence" value="ECO:0007669"/>
    <property type="project" value="UniProtKB-KW"/>
</dbReference>
<dbReference type="PANTHER" id="PTHR43300">
    <property type="entry name" value="ACETYLTRANSFERASE"/>
    <property type="match status" value="1"/>
</dbReference>
<keyword evidence="1" id="KW-0808">Transferase</keyword>
<gene>
    <name evidence="4" type="ORF">IAA08_05765</name>
</gene>
<organism evidence="4 5">
    <name type="scientific">Candidatus Eubacterium avistercoris</name>
    <dbReference type="NCBI Taxonomy" id="2838567"/>
    <lineage>
        <taxon>Bacteria</taxon>
        <taxon>Bacillati</taxon>
        <taxon>Bacillota</taxon>
        <taxon>Clostridia</taxon>
        <taxon>Eubacteriales</taxon>
        <taxon>Eubacteriaceae</taxon>
        <taxon>Eubacterium</taxon>
    </lineage>
</organism>
<dbReference type="AlphaFoldDB" id="A0A9D2D2Q3"/>
<dbReference type="PANTHER" id="PTHR43300:SF11">
    <property type="entry name" value="ACETYLTRANSFERASE RV3034C-RELATED"/>
    <property type="match status" value="1"/>
</dbReference>
<feature type="region of interest" description="Disordered" evidence="3">
    <location>
        <begin position="160"/>
        <end position="182"/>
    </location>
</feature>
<dbReference type="SUPFAM" id="SSF51161">
    <property type="entry name" value="Trimeric LpxA-like enzymes"/>
    <property type="match status" value="1"/>
</dbReference>
<accession>A0A9D2D2Q3</accession>
<dbReference type="InterPro" id="IPR018357">
    <property type="entry name" value="Hexapep_transf_CS"/>
</dbReference>